<dbReference type="Pfam" id="PF01105">
    <property type="entry name" value="EMP24_GP25L"/>
    <property type="match status" value="1"/>
</dbReference>
<keyword evidence="1" id="KW-0812">Transmembrane</keyword>
<evidence type="ECO:0000313" key="3">
    <source>
        <dbReference type="EMBL" id="EXX79285.1"/>
    </source>
</evidence>
<keyword evidence="4" id="KW-1185">Reference proteome</keyword>
<proteinExistence type="predicted"/>
<dbReference type="Proteomes" id="UP000022910">
    <property type="component" value="Unassembled WGS sequence"/>
</dbReference>
<evidence type="ECO:0000259" key="2">
    <source>
        <dbReference type="Pfam" id="PF01105"/>
    </source>
</evidence>
<sequence>MFEVDFVFFSVLMMYSTRLRVINLFLLYTIVLFILVKPTTSLYFYLEGTEQKCFLEELPRDTLVVGTYKAEEWSDTQQQYIENPQLGIQITVEVIIHKLIQFFLKILFN</sequence>
<comment type="caution">
    <text evidence="3">The sequence shown here is derived from an EMBL/GenBank/DDBJ whole genome shotgun (WGS) entry which is preliminary data.</text>
</comment>
<keyword evidence="1" id="KW-1133">Transmembrane helix</keyword>
<organism evidence="3 4">
    <name type="scientific">Rhizophagus irregularis (strain DAOM 197198w)</name>
    <name type="common">Glomus intraradices</name>
    <dbReference type="NCBI Taxonomy" id="1432141"/>
    <lineage>
        <taxon>Eukaryota</taxon>
        <taxon>Fungi</taxon>
        <taxon>Fungi incertae sedis</taxon>
        <taxon>Mucoromycota</taxon>
        <taxon>Glomeromycotina</taxon>
        <taxon>Glomeromycetes</taxon>
        <taxon>Glomerales</taxon>
        <taxon>Glomeraceae</taxon>
        <taxon>Rhizophagus</taxon>
    </lineage>
</organism>
<dbReference type="EMBL" id="JEMT01004467">
    <property type="protein sequence ID" value="EXX79285.1"/>
    <property type="molecule type" value="Genomic_DNA"/>
</dbReference>
<name>A0A015KI11_RHIIW</name>
<evidence type="ECO:0000256" key="1">
    <source>
        <dbReference type="SAM" id="Phobius"/>
    </source>
</evidence>
<dbReference type="OrthoDB" id="3427at2759"/>
<dbReference type="STRING" id="1432141.A0A015KI11"/>
<protein>
    <submittedName>
        <fullName evidence="3">Erp1p</fullName>
    </submittedName>
</protein>
<reference evidence="3 4" key="1">
    <citation type="submission" date="2014-02" db="EMBL/GenBank/DDBJ databases">
        <title>Single nucleus genome sequencing reveals high similarity among nuclei of an endomycorrhizal fungus.</title>
        <authorList>
            <person name="Lin K."/>
            <person name="Geurts R."/>
            <person name="Zhang Z."/>
            <person name="Limpens E."/>
            <person name="Saunders D.G."/>
            <person name="Mu D."/>
            <person name="Pang E."/>
            <person name="Cao H."/>
            <person name="Cha H."/>
            <person name="Lin T."/>
            <person name="Zhou Q."/>
            <person name="Shang Y."/>
            <person name="Li Y."/>
            <person name="Ivanov S."/>
            <person name="Sharma T."/>
            <person name="Velzen R.V."/>
            <person name="Ruijter N.D."/>
            <person name="Aanen D.K."/>
            <person name="Win J."/>
            <person name="Kamoun S."/>
            <person name="Bisseling T."/>
            <person name="Huang S."/>
        </authorList>
    </citation>
    <scope>NUCLEOTIDE SEQUENCE [LARGE SCALE GENOMIC DNA]</scope>
    <source>
        <strain evidence="4">DAOM197198w</strain>
    </source>
</reference>
<accession>A0A015KI11</accession>
<dbReference type="AlphaFoldDB" id="A0A015KI11"/>
<dbReference type="HOGENOM" id="CLU_2185368_0_0_1"/>
<evidence type="ECO:0000313" key="4">
    <source>
        <dbReference type="Proteomes" id="UP000022910"/>
    </source>
</evidence>
<keyword evidence="1" id="KW-0472">Membrane</keyword>
<feature type="transmembrane region" description="Helical" evidence="1">
    <location>
        <begin position="21"/>
        <end position="46"/>
    </location>
</feature>
<feature type="domain" description="GOLD" evidence="2">
    <location>
        <begin position="42"/>
        <end position="92"/>
    </location>
</feature>
<gene>
    <name evidence="3" type="ORF">RirG_007110</name>
</gene>
<dbReference type="InterPro" id="IPR009038">
    <property type="entry name" value="GOLD_dom"/>
</dbReference>